<accession>A0ABS4F2X3</accession>
<protein>
    <recommendedName>
        <fullName evidence="3">Spore coat protein CotH</fullName>
    </recommendedName>
</protein>
<dbReference type="Pfam" id="PF08757">
    <property type="entry name" value="CotH"/>
    <property type="match status" value="1"/>
</dbReference>
<dbReference type="EMBL" id="JAGGJZ010000006">
    <property type="protein sequence ID" value="MBP1890432.1"/>
    <property type="molecule type" value="Genomic_DNA"/>
</dbReference>
<evidence type="ECO:0000313" key="2">
    <source>
        <dbReference type="Proteomes" id="UP000783390"/>
    </source>
</evidence>
<reference evidence="1 2" key="1">
    <citation type="submission" date="2021-03" db="EMBL/GenBank/DDBJ databases">
        <title>Genomic Encyclopedia of Type Strains, Phase IV (KMG-IV): sequencing the most valuable type-strain genomes for metagenomic binning, comparative biology and taxonomic classification.</title>
        <authorList>
            <person name="Goeker M."/>
        </authorList>
    </citation>
    <scope>NUCLEOTIDE SEQUENCE [LARGE SCALE GENOMIC DNA]</scope>
    <source>
        <strain evidence="1 2">DSM 3984</strain>
    </source>
</reference>
<evidence type="ECO:0008006" key="3">
    <source>
        <dbReference type="Google" id="ProtNLM"/>
    </source>
</evidence>
<keyword evidence="2" id="KW-1185">Reference proteome</keyword>
<gene>
    <name evidence="1" type="ORF">J2Z53_002027</name>
</gene>
<name>A0ABS4F2X3_9CLOT</name>
<comment type="caution">
    <text evidence="1">The sequence shown here is derived from an EMBL/GenBank/DDBJ whole genome shotgun (WGS) entry which is preliminary data.</text>
</comment>
<organism evidence="1 2">
    <name type="scientific">Clostridium moniliforme</name>
    <dbReference type="NCBI Taxonomy" id="39489"/>
    <lineage>
        <taxon>Bacteria</taxon>
        <taxon>Bacillati</taxon>
        <taxon>Bacillota</taxon>
        <taxon>Clostridia</taxon>
        <taxon>Eubacteriales</taxon>
        <taxon>Clostridiaceae</taxon>
        <taxon>Clostridium</taxon>
    </lineage>
</organism>
<dbReference type="Proteomes" id="UP000783390">
    <property type="component" value="Unassembled WGS sequence"/>
</dbReference>
<sequence length="494" mass="58007">MHKTILKIIAALLLLVMATILSITINFEKMKDKSNRLVNKEENEDKFGFNLPVVVIDAGNGKLNRDEKIKGSIKIYNRGEEKSKNYLSDDPELISDILIKIRGNSSANYPKLQYSIELLKENGEKRDKKLLGMAEDSDWVLNGPFADKSLIRNYLAYNVSDKIMDYAPKAKFCEVFVVDGSSKNIKKSHYKGLYLMTEKIKIGKKKVNIHETHKNSDETSFIASKDRIKNDIDFKTYGKQTFLYDYGVISTYPKKNITEKNMEYINKTISEFERALYGNKFNNLKEGYRKYIDENSFIDYYIINEFFQNTDAGVFSFYFHKDYGEKIKAGPVWDFNIAMGNNKVTGNYYIPNGFYMNQTSWFDRLLEDKLFVTSLIGRYRILRNTYLSDEYLTKTIDEAVKEIGPAKDRNFSIWPMELCNESDVFIKYGFDHFKNFNNNPEKLLKYFKDNPKMLEKNNRQAKSYEEEITKLKKFIVDRGKWMDDNIEKLYKWTK</sequence>
<dbReference type="RefSeq" id="WP_209797347.1">
    <property type="nucleotide sequence ID" value="NZ_JAGGJZ010000006.1"/>
</dbReference>
<dbReference type="InterPro" id="IPR014867">
    <property type="entry name" value="Spore_coat_CotH_CotH2/3/7"/>
</dbReference>
<proteinExistence type="predicted"/>
<evidence type="ECO:0000313" key="1">
    <source>
        <dbReference type="EMBL" id="MBP1890432.1"/>
    </source>
</evidence>